<dbReference type="InterPro" id="IPR027417">
    <property type="entry name" value="P-loop_NTPase"/>
</dbReference>
<dbReference type="InterPro" id="IPR019734">
    <property type="entry name" value="TPR_rpt"/>
</dbReference>
<feature type="repeat" description="TPR" evidence="3">
    <location>
        <begin position="840"/>
        <end position="873"/>
    </location>
</feature>
<keyword evidence="5" id="KW-1185">Reference proteome</keyword>
<feature type="repeat" description="TPR" evidence="3">
    <location>
        <begin position="738"/>
        <end position="771"/>
    </location>
</feature>
<dbReference type="Pfam" id="PF13371">
    <property type="entry name" value="TPR_9"/>
    <property type="match status" value="1"/>
</dbReference>
<evidence type="ECO:0000256" key="2">
    <source>
        <dbReference type="ARBA" id="ARBA00022803"/>
    </source>
</evidence>
<evidence type="ECO:0000313" key="4">
    <source>
        <dbReference type="EMBL" id="GAA1665781.1"/>
    </source>
</evidence>
<gene>
    <name evidence="4" type="ORF">GCM10009830_09230</name>
</gene>
<dbReference type="SUPFAM" id="SSF52540">
    <property type="entry name" value="P-loop containing nucleoside triphosphate hydrolases"/>
    <property type="match status" value="1"/>
</dbReference>
<dbReference type="Gene3D" id="1.25.40.10">
    <property type="entry name" value="Tetratricopeptide repeat domain"/>
    <property type="match status" value="4"/>
</dbReference>
<feature type="repeat" description="TPR" evidence="3">
    <location>
        <begin position="908"/>
        <end position="941"/>
    </location>
</feature>
<feature type="repeat" description="TPR" evidence="3">
    <location>
        <begin position="874"/>
        <end position="907"/>
    </location>
</feature>
<feature type="repeat" description="TPR" evidence="3">
    <location>
        <begin position="670"/>
        <end position="703"/>
    </location>
</feature>
<feature type="repeat" description="TPR" evidence="3">
    <location>
        <begin position="602"/>
        <end position="635"/>
    </location>
</feature>
<evidence type="ECO:0000256" key="3">
    <source>
        <dbReference type="PROSITE-ProRule" id="PRU00339"/>
    </source>
</evidence>
<dbReference type="PANTHER" id="PTHR44858">
    <property type="entry name" value="TETRATRICOPEPTIDE REPEAT PROTEIN 6"/>
    <property type="match status" value="1"/>
</dbReference>
<accession>A0ABN2G5N4</accession>
<reference evidence="4 5" key="1">
    <citation type="journal article" date="2019" name="Int. J. Syst. Evol. Microbiol.">
        <title>The Global Catalogue of Microorganisms (GCM) 10K type strain sequencing project: providing services to taxonomists for standard genome sequencing and annotation.</title>
        <authorList>
            <consortium name="The Broad Institute Genomics Platform"/>
            <consortium name="The Broad Institute Genome Sequencing Center for Infectious Disease"/>
            <person name="Wu L."/>
            <person name="Ma J."/>
        </authorList>
    </citation>
    <scope>NUCLEOTIDE SEQUENCE [LARGE SCALE GENOMIC DNA]</scope>
    <source>
        <strain evidence="4 5">JCM 16001</strain>
    </source>
</reference>
<evidence type="ECO:0000313" key="5">
    <source>
        <dbReference type="Proteomes" id="UP001499851"/>
    </source>
</evidence>
<keyword evidence="2 3" id="KW-0802">TPR repeat</keyword>
<dbReference type="SMART" id="SM00028">
    <property type="entry name" value="TPR"/>
    <property type="match status" value="12"/>
</dbReference>
<proteinExistence type="predicted"/>
<protein>
    <submittedName>
        <fullName evidence="4">Tetratricopeptide repeat protein</fullName>
    </submittedName>
</protein>
<comment type="caution">
    <text evidence="4">The sequence shown here is derived from an EMBL/GenBank/DDBJ whole genome shotgun (WGS) entry which is preliminary data.</text>
</comment>
<dbReference type="EMBL" id="BAAAQF010000004">
    <property type="protein sequence ID" value="GAA1665781.1"/>
    <property type="molecule type" value="Genomic_DNA"/>
</dbReference>
<dbReference type="RefSeq" id="WP_344482332.1">
    <property type="nucleotide sequence ID" value="NZ_BAAAQF010000004.1"/>
</dbReference>
<keyword evidence="1" id="KW-0677">Repeat</keyword>
<feature type="repeat" description="TPR" evidence="3">
    <location>
        <begin position="704"/>
        <end position="737"/>
    </location>
</feature>
<dbReference type="InterPro" id="IPR011990">
    <property type="entry name" value="TPR-like_helical_dom_sf"/>
</dbReference>
<dbReference type="SUPFAM" id="SSF48452">
    <property type="entry name" value="TPR-like"/>
    <property type="match status" value="2"/>
</dbReference>
<dbReference type="InterPro" id="IPR050498">
    <property type="entry name" value="Ycf3"/>
</dbReference>
<evidence type="ECO:0000256" key="1">
    <source>
        <dbReference type="ARBA" id="ARBA00022737"/>
    </source>
</evidence>
<dbReference type="Pfam" id="PF13432">
    <property type="entry name" value="TPR_16"/>
    <property type="match status" value="6"/>
</dbReference>
<name>A0ABN2G5N4_9ACTN</name>
<dbReference type="PANTHER" id="PTHR44858:SF1">
    <property type="entry name" value="UDP-N-ACETYLGLUCOSAMINE--PEPTIDE N-ACETYLGLUCOSAMINYLTRANSFERASE SPINDLY-RELATED"/>
    <property type="match status" value="1"/>
</dbReference>
<dbReference type="PROSITE" id="PS50005">
    <property type="entry name" value="TPR"/>
    <property type="match status" value="10"/>
</dbReference>
<organism evidence="4 5">
    <name type="scientific">Glycomyces endophyticus</name>
    <dbReference type="NCBI Taxonomy" id="480996"/>
    <lineage>
        <taxon>Bacteria</taxon>
        <taxon>Bacillati</taxon>
        <taxon>Actinomycetota</taxon>
        <taxon>Actinomycetes</taxon>
        <taxon>Glycomycetales</taxon>
        <taxon>Glycomycetaceae</taxon>
        <taxon>Glycomyces</taxon>
    </lineage>
</organism>
<feature type="repeat" description="TPR" evidence="3">
    <location>
        <begin position="772"/>
        <end position="805"/>
    </location>
</feature>
<dbReference type="Proteomes" id="UP001499851">
    <property type="component" value="Unassembled WGS sequence"/>
</dbReference>
<feature type="repeat" description="TPR" evidence="3">
    <location>
        <begin position="568"/>
        <end position="601"/>
    </location>
</feature>
<sequence>MDDAAPTLPDLLRLRQQDTFVGRDSRIAEFRTNLGLPPADPRRRYIVNVHGIAGVGKSFLLQQFRRIADAEGAASALVNEDYFDIVDTMAALAADFAARGARLTGFEAGLATYRQRRSELESDPNAPLGDLVTTTTVRTGLALARTVPMAGAVAEFVDADAVALQANRFRAYLVRRFGKKADIDLLLSPIDVLTRAFVAAVNEVAATRPALLMFDTFERTAPYLESWVLDLFTGRFGGLSANAVTVIAGQLPLSDNRWSPLRSLIAAHPLEPFTEAEARDFLHREGVADEAVVEVILPLSGRIPMWLATLAEHVPEDPGDVLDPSDDAVKRFLKWEPDDQRRKLAKAAALPRRFNHDVLRAIPGADGADDLFGWLLQLPFVSRTGDHWRYHDAVRDPMLRLARITSPQQWRDQHRALADHFAAEQEATGLTGDDRWPDPVWQSLAMEEHYHRLCAAPRHALRAAFAAAVDASDEGISPARRWTAMLTAAGGDAGSERLRSWGTRLTGLLKDRDDDTAFLTALIDSGELDHDALANALAGRGCSHRNQHRYGQALADLDRAVGLRSDQAHFYYWRGLTHRFLNRSDDAVADFTRALELRPGSSVYYAQRGVEFRLARRYDEALADFDRSIAIAPGSVRRLEDRGITYQLTERFEEALADFGAALAIDPDDDDNLAQRGYTYHLLDRHEEALRDLNRALELNPDASWTYGLRGIVHASQDREAEALADFDRAVELDPDLGMPFTRRGGLYRTLGRHQEALADLDRAIELDAADYQAYVQRGVLHADQGRQDLALADLDRAIAIDPRSDWSLVHRAQTLRAVERYREALADLDRAVALRPDDPWVLTQRGRTYVEAGRFGESFADLDRAIALDPGYGSAYVQRARAHRSLGRYEQARDDFDRAAALVPEYEEAIAQRGEMHRLLGDLDAALADFDRAVALAPDDTWNPAERSLVHLLRGDPDAATADLAAARTTDPSSSWWRYSQGLILKSTGSDEEAAAEFLAAVDLVRAEAAAEPDAWPHRFNAVLYLLLAGRIEAAREHLREVLAAAPPPFASFEFLRDLAVLTACPGLDVEGVDEFERAVAEHLGRPPA</sequence>
<feature type="repeat" description="TPR" evidence="3">
    <location>
        <begin position="636"/>
        <end position="669"/>
    </location>
</feature>